<keyword evidence="3" id="KW-0274">FAD</keyword>
<dbReference type="EMBL" id="RBWU01000008">
    <property type="protein sequence ID" value="RKS68193.1"/>
    <property type="molecule type" value="Genomic_DNA"/>
</dbReference>
<protein>
    <submittedName>
        <fullName evidence="5">2-polyprenyl-6-methoxyphenol hydroxylase-like FAD-dependent oxidoreductase</fullName>
    </submittedName>
</protein>
<dbReference type="Gene3D" id="3.40.30.120">
    <property type="match status" value="1"/>
</dbReference>
<reference evidence="5 6" key="1">
    <citation type="submission" date="2018-10" db="EMBL/GenBank/DDBJ databases">
        <title>Genomic Encyclopedia of Archaeal and Bacterial Type Strains, Phase II (KMG-II): from individual species to whole genera.</title>
        <authorList>
            <person name="Goeker M."/>
        </authorList>
    </citation>
    <scope>NUCLEOTIDE SEQUENCE [LARGE SCALE GENOMIC DNA]</scope>
    <source>
        <strain evidence="5 6">DSM 43383</strain>
    </source>
</reference>
<dbReference type="InterPro" id="IPR050641">
    <property type="entry name" value="RIFMO-like"/>
</dbReference>
<keyword evidence="2" id="KW-0285">Flavoprotein</keyword>
<dbReference type="Gene3D" id="3.50.50.60">
    <property type="entry name" value="FAD/NAD(P)-binding domain"/>
    <property type="match status" value="1"/>
</dbReference>
<dbReference type="Proteomes" id="UP000274601">
    <property type="component" value="Unassembled WGS sequence"/>
</dbReference>
<evidence type="ECO:0000256" key="3">
    <source>
        <dbReference type="ARBA" id="ARBA00022827"/>
    </source>
</evidence>
<dbReference type="PANTHER" id="PTHR43004:SF19">
    <property type="entry name" value="BINDING MONOOXYGENASE, PUTATIVE (JCVI)-RELATED"/>
    <property type="match status" value="1"/>
</dbReference>
<comment type="cofactor">
    <cofactor evidence="1">
        <name>FAD</name>
        <dbReference type="ChEBI" id="CHEBI:57692"/>
    </cofactor>
</comment>
<proteinExistence type="predicted"/>
<feature type="domain" description="FAD-binding" evidence="4">
    <location>
        <begin position="4"/>
        <end position="333"/>
    </location>
</feature>
<organism evidence="5 6">
    <name type="scientific">Actinomadura pelletieri DSM 43383</name>
    <dbReference type="NCBI Taxonomy" id="1120940"/>
    <lineage>
        <taxon>Bacteria</taxon>
        <taxon>Bacillati</taxon>
        <taxon>Actinomycetota</taxon>
        <taxon>Actinomycetes</taxon>
        <taxon>Streptosporangiales</taxon>
        <taxon>Thermomonosporaceae</taxon>
        <taxon>Actinomadura</taxon>
    </lineage>
</organism>
<evidence type="ECO:0000259" key="4">
    <source>
        <dbReference type="Pfam" id="PF01494"/>
    </source>
</evidence>
<dbReference type="PRINTS" id="PR00420">
    <property type="entry name" value="RNGMNOXGNASE"/>
</dbReference>
<evidence type="ECO:0000313" key="5">
    <source>
        <dbReference type="EMBL" id="RKS68193.1"/>
    </source>
</evidence>
<dbReference type="GO" id="GO:0016709">
    <property type="term" value="F:oxidoreductase activity, acting on paired donors, with incorporation or reduction of molecular oxygen, NAD(P)H as one donor, and incorporation of one atom of oxygen"/>
    <property type="evidence" value="ECO:0007669"/>
    <property type="project" value="UniProtKB-ARBA"/>
</dbReference>
<gene>
    <name evidence="5" type="ORF">BZB76_6441</name>
</gene>
<sequence length="501" mass="53767">MNRNVIIVGAGPAGLMLACELGTAGVETIVLERLPEPRIDSPGMAVNPTVVELLVQRGVMDALRGDGMEFPRAFFAHLGLDPTALKEPREYNYALPQTALERRLEEHAVKLGADVRRGHELVGLDQDDEGVVARVRTATGEESLRCRFLVGCDGPDSTVRRLAGIEFPGTESPFYGLIGELAVSDELFQRLGPHIHPGGLFTVSPSSPETLRVTTAEFGVEPPDRNAPVTLDELGRRIAEVTGEQVTLGEPRWLSRWFHVTRHAAAYRDRGVFLAGDAAHVHFPLGGQALSTGLEDAVDLGWKLAAAVHGWAPPALLDTYHAERHPVGARACRTTQAQIPLMHPMAAAEPLRELFAELIRLDQVNEHLVKLVGGMDVRYEPGPNAVDHPLVGHRLPDIPIETPDGPTGVAACLRSGRGVLLDLSRGSMAANGVTGWDDRVDAVTAEPTERIDAAALLLRPDGRVAWATATPDGTGLRDALTAWFGAANTGTEPGERASARA</sequence>
<keyword evidence="6" id="KW-1185">Reference proteome</keyword>
<dbReference type="InterPro" id="IPR002938">
    <property type="entry name" value="FAD-bd"/>
</dbReference>
<dbReference type="Gene3D" id="3.30.70.2450">
    <property type="match status" value="1"/>
</dbReference>
<dbReference type="Pfam" id="PF01494">
    <property type="entry name" value="FAD_binding_3"/>
    <property type="match status" value="1"/>
</dbReference>
<dbReference type="RefSeq" id="WP_121438116.1">
    <property type="nucleotide sequence ID" value="NZ_RBWU01000008.1"/>
</dbReference>
<dbReference type="SUPFAM" id="SSF51905">
    <property type="entry name" value="FAD/NAD(P)-binding domain"/>
    <property type="match status" value="1"/>
</dbReference>
<dbReference type="Pfam" id="PF21274">
    <property type="entry name" value="Rng_hyd_C"/>
    <property type="match status" value="1"/>
</dbReference>
<evidence type="ECO:0000256" key="1">
    <source>
        <dbReference type="ARBA" id="ARBA00001974"/>
    </source>
</evidence>
<dbReference type="InterPro" id="IPR036188">
    <property type="entry name" value="FAD/NAD-bd_sf"/>
</dbReference>
<dbReference type="PANTHER" id="PTHR43004">
    <property type="entry name" value="TRK SYSTEM POTASSIUM UPTAKE PROTEIN"/>
    <property type="match status" value="1"/>
</dbReference>
<evidence type="ECO:0000256" key="2">
    <source>
        <dbReference type="ARBA" id="ARBA00022630"/>
    </source>
</evidence>
<dbReference type="OrthoDB" id="8670884at2"/>
<dbReference type="AlphaFoldDB" id="A0A495Q9M6"/>
<dbReference type="PROSITE" id="PS51257">
    <property type="entry name" value="PROKAR_LIPOPROTEIN"/>
    <property type="match status" value="1"/>
</dbReference>
<dbReference type="GO" id="GO:0071949">
    <property type="term" value="F:FAD binding"/>
    <property type="evidence" value="ECO:0007669"/>
    <property type="project" value="InterPro"/>
</dbReference>
<name>A0A495Q9M6_9ACTN</name>
<comment type="caution">
    <text evidence="5">The sequence shown here is derived from an EMBL/GenBank/DDBJ whole genome shotgun (WGS) entry which is preliminary data.</text>
</comment>
<accession>A0A495Q9M6</accession>
<evidence type="ECO:0000313" key="6">
    <source>
        <dbReference type="Proteomes" id="UP000274601"/>
    </source>
</evidence>